<dbReference type="Pfam" id="PF12849">
    <property type="entry name" value="PBP_like_2"/>
    <property type="match status" value="1"/>
</dbReference>
<evidence type="ECO:0000259" key="6">
    <source>
        <dbReference type="Pfam" id="PF12849"/>
    </source>
</evidence>
<dbReference type="PIRSF" id="PIRSF002756">
    <property type="entry name" value="PstS"/>
    <property type="match status" value="1"/>
</dbReference>
<reference evidence="8 10" key="2">
    <citation type="submission" date="2018-08" db="EMBL/GenBank/DDBJ databases">
        <title>Brachybacterium saurashtrense DSM 23186.</title>
        <authorList>
            <person name="Li Y."/>
        </authorList>
    </citation>
    <scope>NUCLEOTIDE SEQUENCE [LARGE SCALE GENOMIC DNA]</scope>
    <source>
        <strain evidence="8 10">DSM 23186</strain>
    </source>
</reference>
<dbReference type="Proteomes" id="UP000254236">
    <property type="component" value="Chromosome"/>
</dbReference>
<evidence type="ECO:0000256" key="3">
    <source>
        <dbReference type="ARBA" id="ARBA00022592"/>
    </source>
</evidence>
<feature type="signal peptide" evidence="5">
    <location>
        <begin position="1"/>
        <end position="23"/>
    </location>
</feature>
<evidence type="ECO:0000256" key="5">
    <source>
        <dbReference type="SAM" id="SignalP"/>
    </source>
</evidence>
<keyword evidence="9" id="KW-1185">Reference proteome</keyword>
<protein>
    <recommendedName>
        <fullName evidence="4">Phosphate-binding protein</fullName>
    </recommendedName>
</protein>
<dbReference type="EMBL" id="QSWH01000002">
    <property type="protein sequence ID" value="RRR23751.1"/>
    <property type="molecule type" value="Genomic_DNA"/>
</dbReference>
<dbReference type="SUPFAM" id="SSF53850">
    <property type="entry name" value="Periplasmic binding protein-like II"/>
    <property type="match status" value="1"/>
</dbReference>
<evidence type="ECO:0000256" key="4">
    <source>
        <dbReference type="PIRNR" id="PIRNR002756"/>
    </source>
</evidence>
<feature type="domain" description="PBP" evidence="6">
    <location>
        <begin position="50"/>
        <end position="346"/>
    </location>
</feature>
<keyword evidence="5" id="KW-0732">Signal</keyword>
<dbReference type="AlphaFoldDB" id="A0A345YQ10"/>
<feature type="chain" id="PRO_5044584625" description="Phosphate-binding protein" evidence="5">
    <location>
        <begin position="24"/>
        <end position="378"/>
    </location>
</feature>
<accession>A0A345YQ10</accession>
<dbReference type="EMBL" id="CP031356">
    <property type="protein sequence ID" value="AXK46012.1"/>
    <property type="molecule type" value="Genomic_DNA"/>
</dbReference>
<dbReference type="PANTHER" id="PTHR42996:SF1">
    <property type="entry name" value="PHOSPHATE-BINDING PROTEIN PSTS"/>
    <property type="match status" value="1"/>
</dbReference>
<dbReference type="GO" id="GO:0042301">
    <property type="term" value="F:phosphate ion binding"/>
    <property type="evidence" value="ECO:0007669"/>
    <property type="project" value="InterPro"/>
</dbReference>
<dbReference type="InterPro" id="IPR024370">
    <property type="entry name" value="PBP_domain"/>
</dbReference>
<dbReference type="RefSeq" id="WP_115413751.1">
    <property type="nucleotide sequence ID" value="NZ_CP031356.1"/>
</dbReference>
<dbReference type="PROSITE" id="PS51257">
    <property type="entry name" value="PROKAR_LIPOPROTEIN"/>
    <property type="match status" value="1"/>
</dbReference>
<gene>
    <name evidence="8" type="primary">pstS</name>
    <name evidence="7" type="ORF">DWV08_10595</name>
    <name evidence="8" type="ORF">DXU92_02345</name>
</gene>
<dbReference type="InterPro" id="IPR050962">
    <property type="entry name" value="Phosphate-bind_PstS"/>
</dbReference>
<keyword evidence="2 4" id="KW-0813">Transport</keyword>
<dbReference type="OrthoDB" id="9801510at2"/>
<sequence length="378" mass="38662">MNVRKNKLVSLAALGLVGGLALTACGGSETTTGSGSSDGGGMSAGGYAELSGNLAGSGASSAQNAQTAWTESFMGLVQAEGGDLTVTYDPTGSGTGREQFLSGQVKFAGTDAALDEEELAASAEQCNDTQAFDLPIYISPIAVVFNLEGIDSLNLTPEVIGGIFAGDITTWNDEAIAEHNPDVDLPDLDIVPVHRSDDSGTTENFTEYLSETAPDAWTHGPIETWPIDGGQSGDGTSGLISTVEGGNGTIGYADASQAGNLGTASIQVGEEFVEYSAEAAAKAVDVSPREEGREENDIVVELDRTTTEEGVYPIVLISYLALCGSYADSAEGEAVKAYASYIVSEEGQNTAAEAAGSAPISEELRTEAQAAIDGITVG</sequence>
<dbReference type="CDD" id="cd13565">
    <property type="entry name" value="PBP2_PstS"/>
    <property type="match status" value="1"/>
</dbReference>
<evidence type="ECO:0000256" key="2">
    <source>
        <dbReference type="ARBA" id="ARBA00022448"/>
    </source>
</evidence>
<dbReference type="PANTHER" id="PTHR42996">
    <property type="entry name" value="PHOSPHATE-BINDING PROTEIN PSTS"/>
    <property type="match status" value="1"/>
</dbReference>
<proteinExistence type="inferred from homology"/>
<dbReference type="Proteomes" id="UP000282185">
    <property type="component" value="Unassembled WGS sequence"/>
</dbReference>
<name>A0A345YQ10_9MICO</name>
<dbReference type="GO" id="GO:0043190">
    <property type="term" value="C:ATP-binding cassette (ABC) transporter complex"/>
    <property type="evidence" value="ECO:0007669"/>
    <property type="project" value="InterPro"/>
</dbReference>
<evidence type="ECO:0000256" key="1">
    <source>
        <dbReference type="ARBA" id="ARBA00008725"/>
    </source>
</evidence>
<comment type="similarity">
    <text evidence="1 4">Belongs to the PstS family.</text>
</comment>
<dbReference type="GO" id="GO:0035435">
    <property type="term" value="P:phosphate ion transmembrane transport"/>
    <property type="evidence" value="ECO:0007669"/>
    <property type="project" value="InterPro"/>
</dbReference>
<keyword evidence="3 4" id="KW-0592">Phosphate transport</keyword>
<evidence type="ECO:0000313" key="8">
    <source>
        <dbReference type="EMBL" id="RRR23751.1"/>
    </source>
</evidence>
<dbReference type="InterPro" id="IPR005673">
    <property type="entry name" value="ABC_phos-bd_PstS"/>
</dbReference>
<evidence type="ECO:0000313" key="10">
    <source>
        <dbReference type="Proteomes" id="UP000282185"/>
    </source>
</evidence>
<reference evidence="7 9" key="1">
    <citation type="submission" date="2018-07" db="EMBL/GenBank/DDBJ databases">
        <title>Brachybacterium saurashtrense DSM 23186 genome sequence.</title>
        <authorList>
            <person name="Guo L."/>
        </authorList>
    </citation>
    <scope>NUCLEOTIDE SEQUENCE [LARGE SCALE GENOMIC DNA]</scope>
    <source>
        <strain evidence="7 9">DSM 23186</strain>
    </source>
</reference>
<organism evidence="8 10">
    <name type="scientific">Brachybacterium saurashtrense</name>
    <dbReference type="NCBI Taxonomy" id="556288"/>
    <lineage>
        <taxon>Bacteria</taxon>
        <taxon>Bacillati</taxon>
        <taxon>Actinomycetota</taxon>
        <taxon>Actinomycetes</taxon>
        <taxon>Micrococcales</taxon>
        <taxon>Dermabacteraceae</taxon>
        <taxon>Brachybacterium</taxon>
    </lineage>
</organism>
<evidence type="ECO:0000313" key="7">
    <source>
        <dbReference type="EMBL" id="AXK46012.1"/>
    </source>
</evidence>
<evidence type="ECO:0000313" key="9">
    <source>
        <dbReference type="Proteomes" id="UP000254236"/>
    </source>
</evidence>
<dbReference type="Gene3D" id="3.40.190.10">
    <property type="entry name" value="Periplasmic binding protein-like II"/>
    <property type="match status" value="2"/>
</dbReference>
<dbReference type="NCBIfam" id="TIGR00975">
    <property type="entry name" value="3a0107s03"/>
    <property type="match status" value="1"/>
</dbReference>
<dbReference type="KEGG" id="bsau:DWV08_10595"/>